<gene>
    <name evidence="2" type="ORF">MIND_01061800</name>
</gene>
<organism evidence="2 3">
    <name type="scientific">Mycena indigotica</name>
    <dbReference type="NCBI Taxonomy" id="2126181"/>
    <lineage>
        <taxon>Eukaryota</taxon>
        <taxon>Fungi</taxon>
        <taxon>Dikarya</taxon>
        <taxon>Basidiomycota</taxon>
        <taxon>Agaricomycotina</taxon>
        <taxon>Agaricomycetes</taxon>
        <taxon>Agaricomycetidae</taxon>
        <taxon>Agaricales</taxon>
        <taxon>Marasmiineae</taxon>
        <taxon>Mycenaceae</taxon>
        <taxon>Mycena</taxon>
    </lineage>
</organism>
<accession>A0A8H6VV97</accession>
<keyword evidence="1" id="KW-1133">Transmembrane helix</keyword>
<dbReference type="AlphaFoldDB" id="A0A8H6VV97"/>
<proteinExistence type="predicted"/>
<reference evidence="2" key="1">
    <citation type="submission" date="2020-05" db="EMBL/GenBank/DDBJ databases">
        <title>Mycena genomes resolve the evolution of fungal bioluminescence.</title>
        <authorList>
            <person name="Tsai I.J."/>
        </authorList>
    </citation>
    <scope>NUCLEOTIDE SEQUENCE</scope>
    <source>
        <strain evidence="2">171206Taipei</strain>
    </source>
</reference>
<keyword evidence="1" id="KW-0812">Transmembrane</keyword>
<evidence type="ECO:0000313" key="2">
    <source>
        <dbReference type="EMBL" id="KAF7295229.1"/>
    </source>
</evidence>
<evidence type="ECO:0000256" key="1">
    <source>
        <dbReference type="SAM" id="Phobius"/>
    </source>
</evidence>
<evidence type="ECO:0000313" key="3">
    <source>
        <dbReference type="Proteomes" id="UP000636479"/>
    </source>
</evidence>
<comment type="caution">
    <text evidence="2">The sequence shown here is derived from an EMBL/GenBank/DDBJ whole genome shotgun (WGS) entry which is preliminary data.</text>
</comment>
<dbReference type="EMBL" id="JACAZF010000009">
    <property type="protein sequence ID" value="KAF7295229.1"/>
    <property type="molecule type" value="Genomic_DNA"/>
</dbReference>
<name>A0A8H6VV97_9AGAR</name>
<protein>
    <submittedName>
        <fullName evidence="2">Uncharacterized protein</fullName>
    </submittedName>
</protein>
<dbReference type="GeneID" id="59349714"/>
<keyword evidence="1" id="KW-0472">Membrane</keyword>
<dbReference type="Proteomes" id="UP000636479">
    <property type="component" value="Unassembled WGS sequence"/>
</dbReference>
<sequence length="119" mass="12640">MPAIDSNSVPLPALVGGLCGGIAIALVFIAGWCLYGRRRTKVVSRAPDISEVASPTILKAKSQVLLPARPTRVQFADQLLHPARHLRAATRLVGVPRLPSTVSSVSVYSTESGEAWARV</sequence>
<feature type="transmembrane region" description="Helical" evidence="1">
    <location>
        <begin position="12"/>
        <end position="35"/>
    </location>
</feature>
<dbReference type="RefSeq" id="XP_037216592.1">
    <property type="nucleotide sequence ID" value="XM_037367198.1"/>
</dbReference>
<keyword evidence="3" id="KW-1185">Reference proteome</keyword>